<comment type="subcellular location">
    <subcellularLocation>
        <location evidence="1">Peroxisome</location>
    </subcellularLocation>
</comment>
<dbReference type="PANTHER" id="PTHR42870">
    <property type="entry name" value="ACETYL-COA C-ACETYLTRANSFERASE"/>
    <property type="match status" value="1"/>
</dbReference>
<sequence>MAPRQKREKAPCYVLGVGMTKFIKPRGKVDYTELGFEAGVKAMLDAQINYDDVEQGIACYCYGDSTCGQRVFYQFGMTSIPIYNVNNNCSTGSTGLAMARNFVSSGAADCVLVVGFEKMMPGSLQSFFNDRENPTGTSVKMMAETRGITNAPGAAQMFGNAGREYMEKYGAKPEDFAEIARINHEHSTRNPYSQFQDVYTQEQILKAPEIFAPLTKLQCCPTSDGGAAAVLVSQAFLDERPHLKDQAVLVAGQCLATDAPSLFSRSAIDLMGFEMTQHAVKAAMGEAKVTPDDVQVVELHDCFSANEMIVLDSLGLAEHGKAHELVRRGDITYGGKYVVNPSGGLISKGHPLGATGIAQCAELVWHLRGWANNRAVPHTKAALQHNLGLGGAVVVTVYRRADGKEAPKIDSATVGKVNKLGYNPAVEAKGFTAQQAASVRSRTKVSDWALQDTEEKVEARF</sequence>
<evidence type="ECO:0000256" key="5">
    <source>
        <dbReference type="ARBA" id="ARBA00022958"/>
    </source>
</evidence>
<dbReference type="PROSITE" id="PS00737">
    <property type="entry name" value="THIOLASE_2"/>
    <property type="match status" value="1"/>
</dbReference>
<reference evidence="12" key="2">
    <citation type="submission" date="2020-11" db="EMBL/GenBank/DDBJ databases">
        <title>Whole genome sequencing of Colletotrichum sp.</title>
        <authorList>
            <person name="Li H."/>
        </authorList>
    </citation>
    <scope>NUCLEOTIDE SEQUENCE</scope>
    <source>
        <strain evidence="12">CkLH20</strain>
    </source>
</reference>
<dbReference type="GO" id="GO:0005777">
    <property type="term" value="C:peroxisome"/>
    <property type="evidence" value="ECO:0007669"/>
    <property type="project" value="UniProtKB-SubCell"/>
</dbReference>
<dbReference type="GeneID" id="62159596"/>
<evidence type="ECO:0000313" key="13">
    <source>
        <dbReference type="Proteomes" id="UP000781932"/>
    </source>
</evidence>
<keyword evidence="8" id="KW-0576">Peroxisome</keyword>
<organism evidence="12 13">
    <name type="scientific">Colletotrichum karsti</name>
    <dbReference type="NCBI Taxonomy" id="1095194"/>
    <lineage>
        <taxon>Eukaryota</taxon>
        <taxon>Fungi</taxon>
        <taxon>Dikarya</taxon>
        <taxon>Ascomycota</taxon>
        <taxon>Pezizomycotina</taxon>
        <taxon>Sordariomycetes</taxon>
        <taxon>Hypocreomycetidae</taxon>
        <taxon>Glomerellales</taxon>
        <taxon>Glomerellaceae</taxon>
        <taxon>Colletotrichum</taxon>
        <taxon>Colletotrichum boninense species complex</taxon>
    </lineage>
</organism>
<dbReference type="NCBIfam" id="NF006102">
    <property type="entry name" value="PRK08256.1"/>
    <property type="match status" value="1"/>
</dbReference>
<evidence type="ECO:0000259" key="10">
    <source>
        <dbReference type="Pfam" id="PF00108"/>
    </source>
</evidence>
<keyword evidence="4" id="KW-0808">Transferase</keyword>
<dbReference type="GO" id="GO:0016747">
    <property type="term" value="F:acyltransferase activity, transferring groups other than amino-acyl groups"/>
    <property type="evidence" value="ECO:0007669"/>
    <property type="project" value="InterPro"/>
</dbReference>
<dbReference type="InterPro" id="IPR055140">
    <property type="entry name" value="Thiolase_C_2"/>
</dbReference>
<feature type="domain" description="Thiolase N-terminal" evidence="10">
    <location>
        <begin position="14"/>
        <end position="234"/>
    </location>
</feature>
<dbReference type="FunFam" id="3.40.47.10:FF:000016">
    <property type="entry name" value="Non-specific lipid-transfer protein"/>
    <property type="match status" value="1"/>
</dbReference>
<evidence type="ECO:0000256" key="9">
    <source>
        <dbReference type="ARBA" id="ARBA00032316"/>
    </source>
</evidence>
<dbReference type="OrthoDB" id="542135at2759"/>
<gene>
    <name evidence="12" type="ORF">CkaCkLH20_03803</name>
</gene>
<protein>
    <recommendedName>
        <fullName evidence="2">propanoyl-CoA C-acyltransferase</fullName>
        <ecNumber evidence="2">2.3.1.176</ecNumber>
    </recommendedName>
    <alternativeName>
        <fullName evidence="9">Propanoyl-CoA C-acyltransferase</fullName>
    </alternativeName>
</protein>
<name>A0A9P6I7Y3_9PEZI</name>
<dbReference type="InterPro" id="IPR020616">
    <property type="entry name" value="Thiolase_N"/>
</dbReference>
<dbReference type="PANTHER" id="PTHR42870:SF1">
    <property type="entry name" value="NON-SPECIFIC LIPID-TRANSFER PROTEIN-LIKE 2"/>
    <property type="match status" value="1"/>
</dbReference>
<keyword evidence="7" id="KW-0446">Lipid-binding</keyword>
<evidence type="ECO:0000256" key="1">
    <source>
        <dbReference type="ARBA" id="ARBA00004275"/>
    </source>
</evidence>
<dbReference type="AlphaFoldDB" id="A0A9P6I7Y3"/>
<evidence type="ECO:0000259" key="11">
    <source>
        <dbReference type="Pfam" id="PF22691"/>
    </source>
</evidence>
<keyword evidence="6" id="KW-0445">Lipid transport</keyword>
<evidence type="ECO:0000313" key="12">
    <source>
        <dbReference type="EMBL" id="KAF9878903.1"/>
    </source>
</evidence>
<keyword evidence="3" id="KW-0813">Transport</keyword>
<accession>A0A9P6I7Y3</accession>
<reference evidence="12" key="1">
    <citation type="submission" date="2020-03" db="EMBL/GenBank/DDBJ databases">
        <authorList>
            <person name="He L."/>
        </authorList>
    </citation>
    <scope>NUCLEOTIDE SEQUENCE</scope>
    <source>
        <strain evidence="12">CkLH20</strain>
    </source>
</reference>
<dbReference type="InterPro" id="IPR020613">
    <property type="entry name" value="Thiolase_CS"/>
</dbReference>
<dbReference type="CDD" id="cd00829">
    <property type="entry name" value="SCP-x_thiolase"/>
    <property type="match status" value="1"/>
</dbReference>
<dbReference type="GO" id="GO:0008289">
    <property type="term" value="F:lipid binding"/>
    <property type="evidence" value="ECO:0007669"/>
    <property type="project" value="UniProtKB-KW"/>
</dbReference>
<dbReference type="EMBL" id="JAATWM020000009">
    <property type="protein sequence ID" value="KAF9878903.1"/>
    <property type="molecule type" value="Genomic_DNA"/>
</dbReference>
<dbReference type="Gene3D" id="3.40.47.10">
    <property type="match status" value="1"/>
</dbReference>
<evidence type="ECO:0000256" key="2">
    <source>
        <dbReference type="ARBA" id="ARBA00012352"/>
    </source>
</evidence>
<dbReference type="InterPro" id="IPR020615">
    <property type="entry name" value="Thiolase_acyl_enz_int_AS"/>
</dbReference>
<dbReference type="Pfam" id="PF22691">
    <property type="entry name" value="Thiolase_C_1"/>
    <property type="match status" value="1"/>
</dbReference>
<dbReference type="RefSeq" id="XP_038748364.1">
    <property type="nucleotide sequence ID" value="XM_038886522.1"/>
</dbReference>
<evidence type="ECO:0000256" key="7">
    <source>
        <dbReference type="ARBA" id="ARBA00023121"/>
    </source>
</evidence>
<dbReference type="EC" id="2.3.1.176" evidence="2"/>
<dbReference type="GO" id="GO:0006869">
    <property type="term" value="P:lipid transport"/>
    <property type="evidence" value="ECO:0007669"/>
    <property type="project" value="UniProtKB-KW"/>
</dbReference>
<dbReference type="Proteomes" id="UP000781932">
    <property type="component" value="Unassembled WGS sequence"/>
</dbReference>
<comment type="caution">
    <text evidence="12">The sequence shown here is derived from an EMBL/GenBank/DDBJ whole genome shotgun (WGS) entry which is preliminary data.</text>
</comment>
<dbReference type="Pfam" id="PF00108">
    <property type="entry name" value="Thiolase_N"/>
    <property type="match status" value="1"/>
</dbReference>
<dbReference type="PROSITE" id="PS00098">
    <property type="entry name" value="THIOLASE_1"/>
    <property type="match status" value="1"/>
</dbReference>
<evidence type="ECO:0000256" key="6">
    <source>
        <dbReference type="ARBA" id="ARBA00023055"/>
    </source>
</evidence>
<dbReference type="InterPro" id="IPR016039">
    <property type="entry name" value="Thiolase-like"/>
</dbReference>
<evidence type="ECO:0000256" key="4">
    <source>
        <dbReference type="ARBA" id="ARBA00022679"/>
    </source>
</evidence>
<dbReference type="SUPFAM" id="SSF53901">
    <property type="entry name" value="Thiolase-like"/>
    <property type="match status" value="2"/>
</dbReference>
<keyword evidence="5" id="KW-0630">Potassium</keyword>
<evidence type="ECO:0000256" key="3">
    <source>
        <dbReference type="ARBA" id="ARBA00022448"/>
    </source>
</evidence>
<proteinExistence type="predicted"/>
<keyword evidence="13" id="KW-1185">Reference proteome</keyword>
<feature type="domain" description="Thiolase C-terminal" evidence="11">
    <location>
        <begin position="269"/>
        <end position="390"/>
    </location>
</feature>
<evidence type="ECO:0000256" key="8">
    <source>
        <dbReference type="ARBA" id="ARBA00023140"/>
    </source>
</evidence>